<dbReference type="EMBL" id="LCLU01000026">
    <property type="protein sequence ID" value="KKU21456.1"/>
    <property type="molecule type" value="Genomic_DNA"/>
</dbReference>
<feature type="binding site" evidence="5">
    <location>
        <position position="93"/>
    </location>
    <ligand>
        <name>Mn(2+)</name>
        <dbReference type="ChEBI" id="CHEBI:29035"/>
    </ligand>
</feature>
<evidence type="ECO:0000313" key="7">
    <source>
        <dbReference type="EMBL" id="KKU21456.1"/>
    </source>
</evidence>
<dbReference type="GO" id="GO:0004784">
    <property type="term" value="F:superoxide dismutase activity"/>
    <property type="evidence" value="ECO:0007669"/>
    <property type="project" value="UniProtKB-EC"/>
</dbReference>
<name>A0A0G1NLX0_9BACT</name>
<keyword evidence="4" id="KW-0560">Oxidoreductase</keyword>
<dbReference type="EC" id="1.15.1.1" evidence="2"/>
<feature type="domain" description="Manganese/iron superoxide dismutase C-terminal" evidence="6">
    <location>
        <begin position="110"/>
        <end position="206"/>
    </location>
</feature>
<gene>
    <name evidence="7" type="ORF">UX33_C0026G0006</name>
</gene>
<dbReference type="InterPro" id="IPR036324">
    <property type="entry name" value="Mn/Fe_SOD_N_sf"/>
</dbReference>
<dbReference type="PANTHER" id="PTHR11404">
    <property type="entry name" value="SUPEROXIDE DISMUTASE 2"/>
    <property type="match status" value="1"/>
</dbReference>
<dbReference type="InterPro" id="IPR036314">
    <property type="entry name" value="SOD_C_sf"/>
</dbReference>
<dbReference type="Gene3D" id="3.55.40.20">
    <property type="entry name" value="Iron/manganese superoxide dismutase, C-terminal domain"/>
    <property type="match status" value="1"/>
</dbReference>
<evidence type="ECO:0000256" key="3">
    <source>
        <dbReference type="ARBA" id="ARBA00022723"/>
    </source>
</evidence>
<dbReference type="PIRSF" id="PIRSF000349">
    <property type="entry name" value="SODismutase"/>
    <property type="match status" value="1"/>
</dbReference>
<dbReference type="SUPFAM" id="SSF54719">
    <property type="entry name" value="Fe,Mn superoxide dismutase (SOD), C-terminal domain"/>
    <property type="match status" value="1"/>
</dbReference>
<keyword evidence="3 5" id="KW-0479">Metal-binding</keyword>
<evidence type="ECO:0000256" key="4">
    <source>
        <dbReference type="ARBA" id="ARBA00023002"/>
    </source>
</evidence>
<evidence type="ECO:0000259" key="6">
    <source>
        <dbReference type="Pfam" id="PF02777"/>
    </source>
</evidence>
<feature type="binding site" evidence="5">
    <location>
        <position position="177"/>
    </location>
    <ligand>
        <name>Mn(2+)</name>
        <dbReference type="ChEBI" id="CHEBI:29035"/>
    </ligand>
</feature>
<evidence type="ECO:0000256" key="1">
    <source>
        <dbReference type="ARBA" id="ARBA00008714"/>
    </source>
</evidence>
<feature type="binding site" evidence="5">
    <location>
        <position position="181"/>
    </location>
    <ligand>
        <name>Mn(2+)</name>
        <dbReference type="ChEBI" id="CHEBI:29035"/>
    </ligand>
</feature>
<dbReference type="InterPro" id="IPR050265">
    <property type="entry name" value="Fe/Mn_Superoxide_Dismutase"/>
</dbReference>
<sequence length="213" mass="24823">MAAPTQDFQNLFPPLVFYSMAYESKNFEHLLGIGDFSDSLLKNHFTLYQGYVANFNKLNQILIGLEKEGKYGTPEYAELNRRFGWEWNGMRLHEYYFENLTKQPKALDPNSELFKKIIAEFGSYELWEKDFKSMGTMRGIGWVILYYDAEADSLFNVWINEHDAGHFAGAAPLLVMDVFEHAYMSDYGLKRADYVVAFFKAIDWEAPVKRLKI</sequence>
<dbReference type="PANTHER" id="PTHR11404:SF6">
    <property type="entry name" value="SUPEROXIDE DISMUTASE [MN], MITOCHONDRIAL"/>
    <property type="match status" value="1"/>
</dbReference>
<evidence type="ECO:0000256" key="2">
    <source>
        <dbReference type="ARBA" id="ARBA00012682"/>
    </source>
</evidence>
<dbReference type="InterPro" id="IPR001189">
    <property type="entry name" value="Mn/Fe_SOD"/>
</dbReference>
<feature type="binding site" evidence="5">
    <location>
        <position position="44"/>
    </location>
    <ligand>
        <name>Mn(2+)</name>
        <dbReference type="ChEBI" id="CHEBI:29035"/>
    </ligand>
</feature>
<proteinExistence type="inferred from homology"/>
<organism evidence="7 8">
    <name type="scientific">Candidatus Azambacteria bacterium GW2011_GWC1_46_13</name>
    <dbReference type="NCBI Taxonomy" id="1618619"/>
    <lineage>
        <taxon>Bacteria</taxon>
        <taxon>Candidatus Azamiibacteriota</taxon>
    </lineage>
</organism>
<dbReference type="GO" id="GO:0046872">
    <property type="term" value="F:metal ion binding"/>
    <property type="evidence" value="ECO:0007669"/>
    <property type="project" value="UniProtKB-KW"/>
</dbReference>
<evidence type="ECO:0000256" key="5">
    <source>
        <dbReference type="PIRSR" id="PIRSR000349-1"/>
    </source>
</evidence>
<comment type="caution">
    <text evidence="7">The sequence shown here is derived from an EMBL/GenBank/DDBJ whole genome shotgun (WGS) entry which is preliminary data.</text>
</comment>
<dbReference type="InterPro" id="IPR019832">
    <property type="entry name" value="Mn/Fe_SOD_C"/>
</dbReference>
<dbReference type="PATRIC" id="fig|1618619.3.peg.476"/>
<comment type="similarity">
    <text evidence="1">Belongs to the iron/manganese superoxide dismutase family.</text>
</comment>
<accession>A0A0G1NLX0</accession>
<dbReference type="AlphaFoldDB" id="A0A0G1NLX0"/>
<protein>
    <recommendedName>
        <fullName evidence="2">superoxide dismutase</fullName>
        <ecNumber evidence="2">1.15.1.1</ecNumber>
    </recommendedName>
</protein>
<dbReference type="Pfam" id="PF02777">
    <property type="entry name" value="Sod_Fe_C"/>
    <property type="match status" value="1"/>
</dbReference>
<reference evidence="7 8" key="1">
    <citation type="journal article" date="2015" name="Nature">
        <title>rRNA introns, odd ribosomes, and small enigmatic genomes across a large radiation of phyla.</title>
        <authorList>
            <person name="Brown C.T."/>
            <person name="Hug L.A."/>
            <person name="Thomas B.C."/>
            <person name="Sharon I."/>
            <person name="Castelle C.J."/>
            <person name="Singh A."/>
            <person name="Wilkins M.J."/>
            <person name="Williams K.H."/>
            <person name="Banfield J.F."/>
        </authorList>
    </citation>
    <scope>NUCLEOTIDE SEQUENCE [LARGE SCALE GENOMIC DNA]</scope>
</reference>
<dbReference type="Proteomes" id="UP000034569">
    <property type="component" value="Unassembled WGS sequence"/>
</dbReference>
<evidence type="ECO:0000313" key="8">
    <source>
        <dbReference type="Proteomes" id="UP000034569"/>
    </source>
</evidence>
<dbReference type="SUPFAM" id="SSF46609">
    <property type="entry name" value="Fe,Mn superoxide dismutase (SOD), N-terminal domain"/>
    <property type="match status" value="1"/>
</dbReference>